<sequence>MDLPESDPPRRLADDLPADATRFVGRSNELKQLVRLLTRERLVTLTGVGGAGKTRLAIQAANRVRGSFPDGIAYVSLADLHDDQLLCELVGDALGFRGSVHRWNADTLVDYLTDSHRLLVLDNCEHLVGACAHLIDELLIACSRVSILATSREPIAVVGENVFPTLPLEVPAADCPFDGLAQYDAVRLFVERAVSVVPGFKLTEANHRAVAELCRMLDGIPLAVELAAVRLRALSLEQLVELLAARPDLLDSGRRGGPARQRTLSASMSWSYDICSLSEQLLWGRVSVFSGGVELSAAEGICADDRIPADQILPLLTSLVDKSILIREEGCGRVRYRLLETIRQFGLNKLGDDGADVTLWRRRHRDWYLAVVKRAMLDWRAPGLAESQELLRADIANLRAALDFCFAEPGEAAAGLQMAGALYQYWMMSGLLAEGSYWTERLLAAVPEPGPVRIHGLYAAASLCILRRELDAGARMLDEADQMVEADASGRAYVVQAQGLLALMRDDTEQAAALLERALGQFEAADDQAGSAITLVLYAIVSMLRGESDRVAEAHRRCRELTVPYGETWAWSSSLWAAGMDAWNRGELAEASELLRAALDLKRPLRDHIGIAEAIEGIAWVAAGDGKLERAAVLLGAADRIWHGMGMSVATVPGFNRHRDHSAKLARRLGERPFQAAHRRGNQMTLDESMAFALEVPVPSGGSDGIAKPTKRERQIAELIALGYSNQDIADELVLSRRTVEAHVQHVMAKLGFNNRTQIAAWVAHQNAVGG</sequence>
<dbReference type="InterPro" id="IPR016032">
    <property type="entry name" value="Sig_transdc_resp-reg_C-effctor"/>
</dbReference>
<dbReference type="CDD" id="cd06170">
    <property type="entry name" value="LuxR_C_like"/>
    <property type="match status" value="1"/>
</dbReference>
<accession>A0AAW5TC50</accession>
<dbReference type="InterPro" id="IPR027417">
    <property type="entry name" value="P-loop_NTPase"/>
</dbReference>
<evidence type="ECO:0000313" key="3">
    <source>
        <dbReference type="Proteomes" id="UP001141659"/>
    </source>
</evidence>
<dbReference type="Gene3D" id="3.40.50.300">
    <property type="entry name" value="P-loop containing nucleotide triphosphate hydrolases"/>
    <property type="match status" value="1"/>
</dbReference>
<dbReference type="EMBL" id="JACKVC010000026">
    <property type="protein sequence ID" value="MCV7392186.1"/>
    <property type="molecule type" value="Genomic_DNA"/>
</dbReference>
<evidence type="ECO:0000259" key="1">
    <source>
        <dbReference type="PROSITE" id="PS50043"/>
    </source>
</evidence>
<dbReference type="SUPFAM" id="SSF52540">
    <property type="entry name" value="P-loop containing nucleoside triphosphate hydrolases"/>
    <property type="match status" value="1"/>
</dbReference>
<protein>
    <submittedName>
        <fullName evidence="2">LuxR family transcriptional regulator</fullName>
    </submittedName>
</protein>
<dbReference type="Pfam" id="PF00196">
    <property type="entry name" value="GerE"/>
    <property type="match status" value="1"/>
</dbReference>
<name>A0AAW5TC50_9MYCO</name>
<dbReference type="GO" id="GO:0043531">
    <property type="term" value="F:ADP binding"/>
    <property type="evidence" value="ECO:0007669"/>
    <property type="project" value="InterPro"/>
</dbReference>
<dbReference type="InterPro" id="IPR036388">
    <property type="entry name" value="WH-like_DNA-bd_sf"/>
</dbReference>
<dbReference type="Proteomes" id="UP001141659">
    <property type="component" value="Unassembled WGS sequence"/>
</dbReference>
<dbReference type="PROSITE" id="PS00622">
    <property type="entry name" value="HTH_LUXR_1"/>
    <property type="match status" value="1"/>
</dbReference>
<dbReference type="PANTHER" id="PTHR47691:SF3">
    <property type="entry name" value="HTH-TYPE TRANSCRIPTIONAL REGULATOR RV0890C-RELATED"/>
    <property type="match status" value="1"/>
</dbReference>
<organism evidence="2 3">
    <name type="scientific">Mycolicibacterium porcinum</name>
    <dbReference type="NCBI Taxonomy" id="39693"/>
    <lineage>
        <taxon>Bacteria</taxon>
        <taxon>Bacillati</taxon>
        <taxon>Actinomycetota</taxon>
        <taxon>Actinomycetes</taxon>
        <taxon>Mycobacteriales</taxon>
        <taxon>Mycobacteriaceae</taxon>
        <taxon>Mycolicibacterium</taxon>
    </lineage>
</organism>
<dbReference type="Gene3D" id="1.10.10.10">
    <property type="entry name" value="Winged helix-like DNA-binding domain superfamily/Winged helix DNA-binding domain"/>
    <property type="match status" value="1"/>
</dbReference>
<dbReference type="InterPro" id="IPR011990">
    <property type="entry name" value="TPR-like_helical_dom_sf"/>
</dbReference>
<dbReference type="PANTHER" id="PTHR47691">
    <property type="entry name" value="REGULATOR-RELATED"/>
    <property type="match status" value="1"/>
</dbReference>
<dbReference type="InterPro" id="IPR000792">
    <property type="entry name" value="Tscrpt_reg_LuxR_C"/>
</dbReference>
<dbReference type="RefSeq" id="WP_160117174.1">
    <property type="nucleotide sequence ID" value="NZ_JACKVC010000026.1"/>
</dbReference>
<gene>
    <name evidence="2" type="ORF">H5P34_29440</name>
</gene>
<dbReference type="SUPFAM" id="SSF48452">
    <property type="entry name" value="TPR-like"/>
    <property type="match status" value="1"/>
</dbReference>
<dbReference type="PROSITE" id="PS50043">
    <property type="entry name" value="HTH_LUXR_2"/>
    <property type="match status" value="1"/>
</dbReference>
<evidence type="ECO:0000313" key="2">
    <source>
        <dbReference type="EMBL" id="MCV7392186.1"/>
    </source>
</evidence>
<reference evidence="2" key="2">
    <citation type="journal article" date="2022" name="BMC Genomics">
        <title>Comparative genome analysis of mycobacteria focusing on tRNA and non-coding RNA.</title>
        <authorList>
            <person name="Behra P.R.K."/>
            <person name="Pettersson B.M.F."/>
            <person name="Ramesh M."/>
            <person name="Das S."/>
            <person name="Dasgupta S."/>
            <person name="Kirsebom L.A."/>
        </authorList>
    </citation>
    <scope>NUCLEOTIDE SEQUENCE</scope>
    <source>
        <strain evidence="2">DSM 44242</strain>
    </source>
</reference>
<comment type="caution">
    <text evidence="2">The sequence shown here is derived from an EMBL/GenBank/DDBJ whole genome shotgun (WGS) entry which is preliminary data.</text>
</comment>
<dbReference type="PRINTS" id="PR00038">
    <property type="entry name" value="HTHLUXR"/>
</dbReference>
<dbReference type="AlphaFoldDB" id="A0AAW5TC50"/>
<dbReference type="GO" id="GO:0006355">
    <property type="term" value="P:regulation of DNA-templated transcription"/>
    <property type="evidence" value="ECO:0007669"/>
    <property type="project" value="InterPro"/>
</dbReference>
<dbReference type="GO" id="GO:0003677">
    <property type="term" value="F:DNA binding"/>
    <property type="evidence" value="ECO:0007669"/>
    <property type="project" value="InterPro"/>
</dbReference>
<reference evidence="2" key="1">
    <citation type="submission" date="2020-07" db="EMBL/GenBank/DDBJ databases">
        <authorList>
            <person name="Pettersson B.M.F."/>
            <person name="Behra P.R.K."/>
            <person name="Ramesh M."/>
            <person name="Das S."/>
            <person name="Dasgupta S."/>
            <person name="Kirsebom L.A."/>
        </authorList>
    </citation>
    <scope>NUCLEOTIDE SEQUENCE</scope>
    <source>
        <strain evidence="2">DSM 44242</strain>
    </source>
</reference>
<dbReference type="SUPFAM" id="SSF46894">
    <property type="entry name" value="C-terminal effector domain of the bipartite response regulators"/>
    <property type="match status" value="1"/>
</dbReference>
<dbReference type="SMART" id="SM00421">
    <property type="entry name" value="HTH_LUXR"/>
    <property type="match status" value="1"/>
</dbReference>
<dbReference type="Gene3D" id="1.25.40.10">
    <property type="entry name" value="Tetratricopeptide repeat domain"/>
    <property type="match status" value="1"/>
</dbReference>
<feature type="domain" description="HTH luxR-type" evidence="1">
    <location>
        <begin position="702"/>
        <end position="767"/>
    </location>
</feature>
<proteinExistence type="predicted"/>